<dbReference type="InterPro" id="IPR003256">
    <property type="entry name" value="Ribosomal_uL24"/>
</dbReference>
<dbReference type="EMBL" id="BAABGX010000002">
    <property type="protein sequence ID" value="GAA4305734.1"/>
    <property type="molecule type" value="Genomic_DNA"/>
</dbReference>
<comment type="caution">
    <text evidence="8">The sequence shown here is derived from an EMBL/GenBank/DDBJ whole genome shotgun (WGS) entry which is preliminary data.</text>
</comment>
<dbReference type="Gene3D" id="2.30.30.30">
    <property type="match status" value="1"/>
</dbReference>
<comment type="function">
    <text evidence="5">One of the proteins that surrounds the polypeptide exit tunnel on the outside of the subunit.</text>
</comment>
<dbReference type="InterPro" id="IPR008991">
    <property type="entry name" value="Translation_prot_SH3-like_sf"/>
</dbReference>
<dbReference type="RefSeq" id="WP_345165402.1">
    <property type="nucleotide sequence ID" value="NZ_BAABGX010000002.1"/>
</dbReference>
<sequence length="107" mass="11446">MTKNKLHVKKGDTVKVIAGDDKGKTGTITSVLVDKQKVIVEGLNLVSKHQKPSAKNPQGGINKMEAPIHASNVMLVEAGTNVATRTGKKLNESGKLQRYSKKSGNLI</sequence>
<feature type="domain" description="KOW" evidence="7">
    <location>
        <begin position="7"/>
        <end position="34"/>
    </location>
</feature>
<keyword evidence="2 5" id="KW-0689">Ribosomal protein</keyword>
<evidence type="ECO:0000259" key="7">
    <source>
        <dbReference type="SMART" id="SM00739"/>
    </source>
</evidence>
<dbReference type="SUPFAM" id="SSF50104">
    <property type="entry name" value="Translation proteins SH3-like domain"/>
    <property type="match status" value="1"/>
</dbReference>
<dbReference type="CDD" id="cd06089">
    <property type="entry name" value="KOW_RPL26"/>
    <property type="match status" value="1"/>
</dbReference>
<accession>A0ABP8FK81</accession>
<dbReference type="InterPro" id="IPR041988">
    <property type="entry name" value="Ribosomal_uL24_KOW"/>
</dbReference>
<dbReference type="PROSITE" id="PS01108">
    <property type="entry name" value="RIBOSOMAL_L24"/>
    <property type="match status" value="1"/>
</dbReference>
<dbReference type="NCBIfam" id="TIGR01079">
    <property type="entry name" value="rplX_bact"/>
    <property type="match status" value="1"/>
</dbReference>
<comment type="function">
    <text evidence="5">One of two assembly initiator proteins, it binds directly to the 5'-end of the 23S rRNA, where it nucleates assembly of the 50S subunit.</text>
</comment>
<comment type="subunit">
    <text evidence="5">Part of the 50S ribosomal subunit.</text>
</comment>
<evidence type="ECO:0000313" key="8">
    <source>
        <dbReference type="EMBL" id="GAA4305734.1"/>
    </source>
</evidence>
<comment type="similarity">
    <text evidence="1 5 6">Belongs to the universal ribosomal protein uL24 family.</text>
</comment>
<dbReference type="Pfam" id="PF17136">
    <property type="entry name" value="ribosomal_L24"/>
    <property type="match status" value="1"/>
</dbReference>
<organism evidence="8 9">
    <name type="scientific">Nibribacter koreensis</name>
    <dbReference type="NCBI Taxonomy" id="1084519"/>
    <lineage>
        <taxon>Bacteria</taxon>
        <taxon>Pseudomonadati</taxon>
        <taxon>Bacteroidota</taxon>
        <taxon>Cytophagia</taxon>
        <taxon>Cytophagales</taxon>
        <taxon>Hymenobacteraceae</taxon>
        <taxon>Nibribacter</taxon>
    </lineage>
</organism>
<evidence type="ECO:0000256" key="6">
    <source>
        <dbReference type="RuleBase" id="RU003477"/>
    </source>
</evidence>
<dbReference type="InterPro" id="IPR005824">
    <property type="entry name" value="KOW"/>
</dbReference>
<evidence type="ECO:0000313" key="9">
    <source>
        <dbReference type="Proteomes" id="UP001501844"/>
    </source>
</evidence>
<evidence type="ECO:0000256" key="3">
    <source>
        <dbReference type="ARBA" id="ARBA00023274"/>
    </source>
</evidence>
<keyword evidence="5" id="KW-0694">RNA-binding</keyword>
<name>A0ABP8FK81_9BACT</name>
<keyword evidence="3 5" id="KW-0687">Ribonucleoprotein</keyword>
<dbReference type="InterPro" id="IPR057264">
    <property type="entry name" value="Ribosomal_uL24_C"/>
</dbReference>
<gene>
    <name evidence="5 8" type="primary">rplX</name>
    <name evidence="8" type="ORF">GCM10023183_20200</name>
</gene>
<keyword evidence="5" id="KW-0699">rRNA-binding</keyword>
<dbReference type="PANTHER" id="PTHR12903">
    <property type="entry name" value="MITOCHONDRIAL RIBOSOMAL PROTEIN L24"/>
    <property type="match status" value="1"/>
</dbReference>
<dbReference type="GO" id="GO:0005840">
    <property type="term" value="C:ribosome"/>
    <property type="evidence" value="ECO:0007669"/>
    <property type="project" value="UniProtKB-KW"/>
</dbReference>
<reference evidence="9" key="1">
    <citation type="journal article" date="2019" name="Int. J. Syst. Evol. Microbiol.">
        <title>The Global Catalogue of Microorganisms (GCM) 10K type strain sequencing project: providing services to taxonomists for standard genome sequencing and annotation.</title>
        <authorList>
            <consortium name="The Broad Institute Genomics Platform"/>
            <consortium name="The Broad Institute Genome Sequencing Center for Infectious Disease"/>
            <person name="Wu L."/>
            <person name="Ma J."/>
        </authorList>
    </citation>
    <scope>NUCLEOTIDE SEQUENCE [LARGE SCALE GENOMIC DNA]</scope>
    <source>
        <strain evidence="9">JCM 17917</strain>
    </source>
</reference>
<protein>
    <recommendedName>
        <fullName evidence="4 5">Large ribosomal subunit protein uL24</fullName>
    </recommendedName>
</protein>
<keyword evidence="9" id="KW-1185">Reference proteome</keyword>
<evidence type="ECO:0000256" key="1">
    <source>
        <dbReference type="ARBA" id="ARBA00010618"/>
    </source>
</evidence>
<dbReference type="HAMAP" id="MF_01326_B">
    <property type="entry name" value="Ribosomal_uL24_B"/>
    <property type="match status" value="1"/>
</dbReference>
<dbReference type="InterPro" id="IPR014722">
    <property type="entry name" value="Rib_uL2_dom2"/>
</dbReference>
<proteinExistence type="inferred from homology"/>
<dbReference type="Pfam" id="PF00467">
    <property type="entry name" value="KOW"/>
    <property type="match status" value="1"/>
</dbReference>
<dbReference type="Proteomes" id="UP001501844">
    <property type="component" value="Unassembled WGS sequence"/>
</dbReference>
<evidence type="ECO:0000256" key="5">
    <source>
        <dbReference type="HAMAP-Rule" id="MF_01326"/>
    </source>
</evidence>
<dbReference type="InterPro" id="IPR005825">
    <property type="entry name" value="Ribosomal_uL24_CS"/>
</dbReference>
<evidence type="ECO:0000256" key="2">
    <source>
        <dbReference type="ARBA" id="ARBA00022980"/>
    </source>
</evidence>
<dbReference type="SMART" id="SM00739">
    <property type="entry name" value="KOW"/>
    <property type="match status" value="1"/>
</dbReference>
<evidence type="ECO:0000256" key="4">
    <source>
        <dbReference type="ARBA" id="ARBA00035206"/>
    </source>
</evidence>